<accession>A0A4Q0MLM2</accession>
<dbReference type="AlphaFoldDB" id="A0A4Q0MLM2"/>
<dbReference type="EMBL" id="RYFI01000006">
    <property type="protein sequence ID" value="RXF73959.1"/>
    <property type="molecule type" value="Genomic_DNA"/>
</dbReference>
<keyword evidence="2" id="KW-0732">Signal</keyword>
<dbReference type="Proteomes" id="UP000289708">
    <property type="component" value="Unassembled WGS sequence"/>
</dbReference>
<evidence type="ECO:0000313" key="3">
    <source>
        <dbReference type="EMBL" id="RXF73959.1"/>
    </source>
</evidence>
<dbReference type="RefSeq" id="WP_128777031.1">
    <property type="nucleotide sequence ID" value="NZ_RYFI01000006.1"/>
</dbReference>
<evidence type="ECO:0000313" key="4">
    <source>
        <dbReference type="Proteomes" id="UP000289708"/>
    </source>
</evidence>
<evidence type="ECO:0000256" key="1">
    <source>
        <dbReference type="SAM" id="MobiDB-lite"/>
    </source>
</evidence>
<protein>
    <submittedName>
        <fullName evidence="3">Uncharacterized protein</fullName>
    </submittedName>
</protein>
<sequence length="92" mass="9482">MVVRNGVLLLALVASLAALPAVARDRLDPAGVDAGDNPGELDKGLGVTVPLGANPDRDKPREWGPVNCGETVTTTLDASGNMIEHVTPKPCN</sequence>
<name>A0A4Q0MLM2_9HYPH</name>
<feature type="chain" id="PRO_5020981449" evidence="2">
    <location>
        <begin position="24"/>
        <end position="92"/>
    </location>
</feature>
<reference evidence="3 4" key="1">
    <citation type="submission" date="2018-12" db="EMBL/GenBank/DDBJ databases">
        <title>bacterium Hansschlegelia zhihuaiae S113.</title>
        <authorList>
            <person name="He J."/>
        </authorList>
    </citation>
    <scope>NUCLEOTIDE SEQUENCE [LARGE SCALE GENOMIC DNA]</scope>
    <source>
        <strain evidence="3 4">S 113</strain>
    </source>
</reference>
<keyword evidence="4" id="KW-1185">Reference proteome</keyword>
<gene>
    <name evidence="3" type="ORF">EK403_08310</name>
</gene>
<organism evidence="3 4">
    <name type="scientific">Hansschlegelia zhihuaiae</name>
    <dbReference type="NCBI Taxonomy" id="405005"/>
    <lineage>
        <taxon>Bacteria</taxon>
        <taxon>Pseudomonadati</taxon>
        <taxon>Pseudomonadota</taxon>
        <taxon>Alphaproteobacteria</taxon>
        <taxon>Hyphomicrobiales</taxon>
        <taxon>Methylopilaceae</taxon>
        <taxon>Hansschlegelia</taxon>
    </lineage>
</organism>
<evidence type="ECO:0000256" key="2">
    <source>
        <dbReference type="SAM" id="SignalP"/>
    </source>
</evidence>
<feature type="signal peptide" evidence="2">
    <location>
        <begin position="1"/>
        <end position="23"/>
    </location>
</feature>
<proteinExistence type="predicted"/>
<comment type="caution">
    <text evidence="3">The sequence shown here is derived from an EMBL/GenBank/DDBJ whole genome shotgun (WGS) entry which is preliminary data.</text>
</comment>
<feature type="region of interest" description="Disordered" evidence="1">
    <location>
        <begin position="31"/>
        <end position="66"/>
    </location>
</feature>